<comment type="cofactor">
    <cofactor evidence="2">
        <name>[4Fe-4S] cluster</name>
        <dbReference type="ChEBI" id="CHEBI:49883"/>
    </cofactor>
</comment>
<dbReference type="CDD" id="cd01420">
    <property type="entry name" value="MoaC_PE"/>
    <property type="match status" value="1"/>
</dbReference>
<dbReference type="GO" id="GO:0051539">
    <property type="term" value="F:4 iron, 4 sulfur cluster binding"/>
    <property type="evidence" value="ECO:0007669"/>
    <property type="project" value="UniProtKB-KW"/>
</dbReference>
<evidence type="ECO:0000256" key="5">
    <source>
        <dbReference type="ARBA" id="ARBA00009862"/>
    </source>
</evidence>
<dbReference type="CDD" id="cd01335">
    <property type="entry name" value="Radical_SAM"/>
    <property type="match status" value="1"/>
</dbReference>
<dbReference type="InterPro" id="IPR050105">
    <property type="entry name" value="MoCo_biosynth_MoaA/MoaC"/>
</dbReference>
<dbReference type="Pfam" id="PF04055">
    <property type="entry name" value="Radical_SAM"/>
    <property type="match status" value="1"/>
</dbReference>
<dbReference type="PROSITE" id="PS51918">
    <property type="entry name" value="RADICAL_SAM"/>
    <property type="match status" value="1"/>
</dbReference>
<comment type="caution">
    <text evidence="17">The sequence shown here is derived from an EMBL/GenBank/DDBJ whole genome shotgun (WGS) entry which is preliminary data.</text>
</comment>
<dbReference type="SFLD" id="SFLDG01383">
    <property type="entry name" value="cyclic_pyranopterin_phosphate"/>
    <property type="match status" value="1"/>
</dbReference>
<keyword evidence="14" id="KW-0456">Lyase</keyword>
<dbReference type="HAMAP" id="MF_01224_B">
    <property type="entry name" value="MoaC_B"/>
    <property type="match status" value="1"/>
</dbReference>
<evidence type="ECO:0000256" key="2">
    <source>
        <dbReference type="ARBA" id="ARBA00001966"/>
    </source>
</evidence>
<dbReference type="SFLD" id="SFLDS00029">
    <property type="entry name" value="Radical_SAM"/>
    <property type="match status" value="1"/>
</dbReference>
<dbReference type="InterPro" id="IPR000385">
    <property type="entry name" value="MoaA_NifB_PqqE_Fe-S-bd_CS"/>
</dbReference>
<dbReference type="NCBIfam" id="TIGR00581">
    <property type="entry name" value="moaC"/>
    <property type="match status" value="1"/>
</dbReference>
<dbReference type="SUPFAM" id="SSF102114">
    <property type="entry name" value="Radical SAM enzymes"/>
    <property type="match status" value="1"/>
</dbReference>
<organism evidence="17 18">
    <name type="scientific">Pinctada imbricata</name>
    <name type="common">Atlantic pearl-oyster</name>
    <name type="synonym">Pinctada martensii</name>
    <dbReference type="NCBI Taxonomy" id="66713"/>
    <lineage>
        <taxon>Eukaryota</taxon>
        <taxon>Metazoa</taxon>
        <taxon>Spiralia</taxon>
        <taxon>Lophotrochozoa</taxon>
        <taxon>Mollusca</taxon>
        <taxon>Bivalvia</taxon>
        <taxon>Autobranchia</taxon>
        <taxon>Pteriomorphia</taxon>
        <taxon>Pterioida</taxon>
        <taxon>Pterioidea</taxon>
        <taxon>Pteriidae</taxon>
        <taxon>Pinctada</taxon>
    </lineage>
</organism>
<dbReference type="InterPro" id="IPR047594">
    <property type="entry name" value="MoaC_bact/euk"/>
</dbReference>
<dbReference type="InterPro" id="IPR040064">
    <property type="entry name" value="MoaA-like"/>
</dbReference>
<keyword evidence="13" id="KW-0501">Molybdenum cofactor biosynthesis</keyword>
<dbReference type="SFLD" id="SFLDG01067">
    <property type="entry name" value="SPASM/twitch_domain_containing"/>
    <property type="match status" value="1"/>
</dbReference>
<evidence type="ECO:0000313" key="18">
    <source>
        <dbReference type="Proteomes" id="UP001186944"/>
    </source>
</evidence>
<dbReference type="NCBIfam" id="NF006870">
    <property type="entry name" value="PRK09364.1"/>
    <property type="match status" value="1"/>
</dbReference>
<gene>
    <name evidence="17" type="ORF">FSP39_024741</name>
</gene>
<evidence type="ECO:0000256" key="8">
    <source>
        <dbReference type="ARBA" id="ARBA00022723"/>
    </source>
</evidence>
<comment type="catalytic activity">
    <reaction evidence="15">
        <text>GTP + AH2 + S-adenosyl-L-methionine = (8S)-3',8-cyclo-7,8-dihydroguanosine 5'-triphosphate + 5'-deoxyadenosine + L-methionine + A + H(+)</text>
        <dbReference type="Rhea" id="RHEA:49576"/>
        <dbReference type="ChEBI" id="CHEBI:13193"/>
        <dbReference type="ChEBI" id="CHEBI:15378"/>
        <dbReference type="ChEBI" id="CHEBI:17319"/>
        <dbReference type="ChEBI" id="CHEBI:17499"/>
        <dbReference type="ChEBI" id="CHEBI:37565"/>
        <dbReference type="ChEBI" id="CHEBI:57844"/>
        <dbReference type="ChEBI" id="CHEBI:59789"/>
        <dbReference type="ChEBI" id="CHEBI:131766"/>
        <dbReference type="EC" id="4.1.99.22"/>
    </reaction>
</comment>
<keyword evidence="10" id="KW-0408">Iron</keyword>
<keyword evidence="6" id="KW-0004">4Fe-4S</keyword>
<comment type="pathway">
    <text evidence="3">Cofactor biosynthesis; molybdopterin biosynthesis.</text>
</comment>
<dbReference type="SMART" id="SM00729">
    <property type="entry name" value="Elp3"/>
    <property type="match status" value="1"/>
</dbReference>
<evidence type="ECO:0000256" key="1">
    <source>
        <dbReference type="ARBA" id="ARBA00001637"/>
    </source>
</evidence>
<evidence type="ECO:0000256" key="11">
    <source>
        <dbReference type="ARBA" id="ARBA00023014"/>
    </source>
</evidence>
<name>A0AA88XXQ0_PINIB</name>
<accession>A0AA88XXQ0</accession>
<dbReference type="GO" id="GO:0006777">
    <property type="term" value="P:Mo-molybdopterin cofactor biosynthetic process"/>
    <property type="evidence" value="ECO:0007669"/>
    <property type="project" value="UniProtKB-KW"/>
</dbReference>
<dbReference type="GO" id="GO:0061798">
    <property type="term" value="F:GTP 3',8'-cyclase activity"/>
    <property type="evidence" value="ECO:0007669"/>
    <property type="project" value="UniProtKB-EC"/>
</dbReference>
<dbReference type="PANTHER" id="PTHR22960:SF0">
    <property type="entry name" value="MOLYBDENUM COFACTOR BIOSYNTHESIS PROTEIN 1"/>
    <property type="match status" value="1"/>
</dbReference>
<protein>
    <recommendedName>
        <fullName evidence="16">Radical SAM core domain-containing protein</fullName>
    </recommendedName>
</protein>
<evidence type="ECO:0000256" key="4">
    <source>
        <dbReference type="ARBA" id="ARBA00008484"/>
    </source>
</evidence>
<dbReference type="GO" id="GO:0061799">
    <property type="term" value="F:cyclic pyranopterin monophosphate synthase activity"/>
    <property type="evidence" value="ECO:0007669"/>
    <property type="project" value="UniProtKB-EC"/>
</dbReference>
<dbReference type="Proteomes" id="UP001186944">
    <property type="component" value="Unassembled WGS sequence"/>
</dbReference>
<dbReference type="Pfam" id="PF06463">
    <property type="entry name" value="Mob_synth_C"/>
    <property type="match status" value="1"/>
</dbReference>
<evidence type="ECO:0000256" key="9">
    <source>
        <dbReference type="ARBA" id="ARBA00022741"/>
    </source>
</evidence>
<evidence type="ECO:0000256" key="13">
    <source>
        <dbReference type="ARBA" id="ARBA00023150"/>
    </source>
</evidence>
<dbReference type="InterPro" id="IPR006638">
    <property type="entry name" value="Elp3/MiaA/NifB-like_rSAM"/>
</dbReference>
<comment type="similarity">
    <text evidence="5">In the N-terminal section; belongs to the radical SAM superfamily. MoaA family.</text>
</comment>
<dbReference type="InterPro" id="IPR013483">
    <property type="entry name" value="MoaA"/>
</dbReference>
<dbReference type="GO" id="GO:0005525">
    <property type="term" value="F:GTP binding"/>
    <property type="evidence" value="ECO:0007669"/>
    <property type="project" value="UniProtKB-KW"/>
</dbReference>
<dbReference type="InterPro" id="IPR058240">
    <property type="entry name" value="rSAM_sf"/>
</dbReference>
<evidence type="ECO:0000256" key="15">
    <source>
        <dbReference type="ARBA" id="ARBA00048697"/>
    </source>
</evidence>
<keyword evidence="11" id="KW-0411">Iron-sulfur</keyword>
<dbReference type="SUPFAM" id="SSF55040">
    <property type="entry name" value="Molybdenum cofactor biosynthesis protein C, MoaC"/>
    <property type="match status" value="1"/>
</dbReference>
<sequence>MSSSRDAGHPSIQSLTAKFHTAEKDVNLTDLSTEQKISEVLTDTFKRKHDYLRISLSEKCNLRCQYCMPEEGVPLTPKERLLSSHEIFTLSQLFVQQGVRKIRLTGGEPLVRADLEDIIRPRFQKLEKILKPRQTTSRRPPVYRHDNQWCDLVEEGYQALKAAGLDLLNISLDTLIPAKFEFITRRKGWDRVIKSIDTALDLGYNPVKVNCVVMRGVNEEEILDFVHFTKDKEVDIRFIEYMPFDGNKWNFKKMVPYFEMLSLVKEKHKDLVRLGDQPNDTSKAYKVPGYKGQIGFITSMSEHFCGSCNRLRITADGNLKVCLFGNSEVSLRDKLREGLSQEDLLQVVEAAVKRKHKQHAGDRLIRRNKAVERSRLCSKLPHNQILPYSFINITPRICHRRWCCSFTHHSTDSEVELGKPGADFNKLPMNFNADLKTNIVNKRICDTAIKCSEIKGEVEKSIDRSNDQDDERLTHTDKHGKANMVDVGGKPPSVRVAIACATITLGPKAYNLVQENKSKKGDVMSVAQLAGIMAAKETSRLIPLCHPLLLTKIMVDCKLVPESHSVYIECEARTYGQTGVEMEAITGASIAAITVYDMCKAVTHDMVINNIKLLRKTGGVRGDYSRS</sequence>
<keyword evidence="12" id="KW-0342">GTP-binding</keyword>
<dbReference type="PANTHER" id="PTHR22960">
    <property type="entry name" value="MOLYBDOPTERIN COFACTOR SYNTHESIS PROTEIN A"/>
    <property type="match status" value="1"/>
</dbReference>
<dbReference type="CDD" id="cd21117">
    <property type="entry name" value="Twitch_MoaA"/>
    <property type="match status" value="1"/>
</dbReference>
<dbReference type="Pfam" id="PF01967">
    <property type="entry name" value="MoaC"/>
    <property type="match status" value="1"/>
</dbReference>
<dbReference type="NCBIfam" id="TIGR02666">
    <property type="entry name" value="moaA"/>
    <property type="match status" value="1"/>
</dbReference>
<dbReference type="AlphaFoldDB" id="A0AA88XXQ0"/>
<dbReference type="InterPro" id="IPR007197">
    <property type="entry name" value="rSAM"/>
</dbReference>
<dbReference type="GO" id="GO:0046872">
    <property type="term" value="F:metal ion binding"/>
    <property type="evidence" value="ECO:0007669"/>
    <property type="project" value="UniProtKB-KW"/>
</dbReference>
<dbReference type="Gene3D" id="3.30.70.640">
    <property type="entry name" value="Molybdopterin cofactor biosynthesis C (MoaC) domain"/>
    <property type="match status" value="1"/>
</dbReference>
<comment type="similarity">
    <text evidence="4">In the C-terminal section; belongs to the MoaC family.</text>
</comment>
<keyword evidence="18" id="KW-1185">Reference proteome</keyword>
<evidence type="ECO:0000256" key="14">
    <source>
        <dbReference type="ARBA" id="ARBA00023239"/>
    </source>
</evidence>
<dbReference type="InterPro" id="IPR002820">
    <property type="entry name" value="Mopterin_CF_biosynth-C_dom"/>
</dbReference>
<dbReference type="InterPro" id="IPR036522">
    <property type="entry name" value="MoaC_sf"/>
</dbReference>
<evidence type="ECO:0000256" key="10">
    <source>
        <dbReference type="ARBA" id="ARBA00023004"/>
    </source>
</evidence>
<dbReference type="InterPro" id="IPR023045">
    <property type="entry name" value="MoaC"/>
</dbReference>
<dbReference type="InterPro" id="IPR010505">
    <property type="entry name" value="MoaA_twitch"/>
</dbReference>
<keyword evidence="7" id="KW-0949">S-adenosyl-L-methionine</keyword>
<dbReference type="InterPro" id="IPR013785">
    <property type="entry name" value="Aldolase_TIM"/>
</dbReference>
<evidence type="ECO:0000313" key="17">
    <source>
        <dbReference type="EMBL" id="KAK3085122.1"/>
    </source>
</evidence>
<evidence type="ECO:0000256" key="6">
    <source>
        <dbReference type="ARBA" id="ARBA00022485"/>
    </source>
</evidence>
<evidence type="ECO:0000259" key="16">
    <source>
        <dbReference type="PROSITE" id="PS51918"/>
    </source>
</evidence>
<reference evidence="17" key="1">
    <citation type="submission" date="2019-08" db="EMBL/GenBank/DDBJ databases">
        <title>The improved chromosome-level genome for the pearl oyster Pinctada fucata martensii using PacBio sequencing and Hi-C.</title>
        <authorList>
            <person name="Zheng Z."/>
        </authorList>
    </citation>
    <scope>NUCLEOTIDE SEQUENCE</scope>
    <source>
        <strain evidence="17">ZZ-2019</strain>
        <tissue evidence="17">Adductor muscle</tissue>
    </source>
</reference>
<evidence type="ECO:0000256" key="12">
    <source>
        <dbReference type="ARBA" id="ARBA00023134"/>
    </source>
</evidence>
<evidence type="ECO:0000256" key="3">
    <source>
        <dbReference type="ARBA" id="ARBA00005046"/>
    </source>
</evidence>
<comment type="catalytic activity">
    <reaction evidence="1">
        <text>(8S)-3',8-cyclo-7,8-dihydroguanosine 5'-triphosphate = cyclic pyranopterin phosphate + diphosphate</text>
        <dbReference type="Rhea" id="RHEA:49580"/>
        <dbReference type="ChEBI" id="CHEBI:33019"/>
        <dbReference type="ChEBI" id="CHEBI:59648"/>
        <dbReference type="ChEBI" id="CHEBI:131766"/>
        <dbReference type="EC" id="4.6.1.17"/>
    </reaction>
</comment>
<dbReference type="Gene3D" id="3.20.20.70">
    <property type="entry name" value="Aldolase class I"/>
    <property type="match status" value="1"/>
</dbReference>
<dbReference type="SFLD" id="SFLDG01386">
    <property type="entry name" value="main_SPASM_domain-containing"/>
    <property type="match status" value="1"/>
</dbReference>
<dbReference type="EMBL" id="VSWD01000013">
    <property type="protein sequence ID" value="KAK3085122.1"/>
    <property type="molecule type" value="Genomic_DNA"/>
</dbReference>
<proteinExistence type="inferred from homology"/>
<feature type="domain" description="Radical SAM core" evidence="16">
    <location>
        <begin position="44"/>
        <end position="279"/>
    </location>
</feature>
<keyword evidence="8" id="KW-0479">Metal-binding</keyword>
<dbReference type="PROSITE" id="PS01305">
    <property type="entry name" value="MOAA_NIFB_PQQE"/>
    <property type="match status" value="1"/>
</dbReference>
<keyword evidence="9" id="KW-0547">Nucleotide-binding</keyword>
<evidence type="ECO:0000256" key="7">
    <source>
        <dbReference type="ARBA" id="ARBA00022691"/>
    </source>
</evidence>